<feature type="transmembrane region" description="Helical" evidence="1">
    <location>
        <begin position="203"/>
        <end position="220"/>
    </location>
</feature>
<protein>
    <submittedName>
        <fullName evidence="2">Membrane protein</fullName>
    </submittedName>
</protein>
<dbReference type="KEGG" id="bmx:BMS_1193"/>
<evidence type="ECO:0000313" key="2">
    <source>
        <dbReference type="EMBL" id="CBW26071.1"/>
    </source>
</evidence>
<feature type="transmembrane region" description="Helical" evidence="1">
    <location>
        <begin position="324"/>
        <end position="345"/>
    </location>
</feature>
<dbReference type="eggNOG" id="COG3213">
    <property type="taxonomic scope" value="Bacteria"/>
</dbReference>
<feature type="transmembrane region" description="Helical" evidence="1">
    <location>
        <begin position="265"/>
        <end position="284"/>
    </location>
</feature>
<dbReference type="HOGENOM" id="CLU_041785_2_0_7"/>
<feature type="transmembrane region" description="Helical" evidence="1">
    <location>
        <begin position="28"/>
        <end position="45"/>
    </location>
</feature>
<feature type="transmembrane region" description="Helical" evidence="1">
    <location>
        <begin position="180"/>
        <end position="197"/>
    </location>
</feature>
<keyword evidence="3" id="KW-1185">Reference proteome</keyword>
<dbReference type="Pfam" id="PF05940">
    <property type="entry name" value="NnrS"/>
    <property type="match status" value="1"/>
</dbReference>
<keyword evidence="1" id="KW-0472">Membrane</keyword>
<proteinExistence type="predicted"/>
<name>E1WYX4_HALMS</name>
<keyword evidence="1" id="KW-0812">Transmembrane</keyword>
<keyword evidence="1" id="KW-1133">Transmembrane helix</keyword>
<reference evidence="3" key="1">
    <citation type="journal article" date="2013" name="ISME J.">
        <title>A small predatory core genome in the divergent marine Bacteriovorax marinus SJ and the terrestrial Bdellovibrio bacteriovorus.</title>
        <authorList>
            <person name="Crossman L.C."/>
            <person name="Chen H."/>
            <person name="Cerdeno-Tarraga A.M."/>
            <person name="Brooks K."/>
            <person name="Quail M.A."/>
            <person name="Pineiro S.A."/>
            <person name="Hobley L."/>
            <person name="Sockett R.E."/>
            <person name="Bentley S.D."/>
            <person name="Parkhill J."/>
            <person name="Williams H.N."/>
            <person name="Stine O.C."/>
        </authorList>
    </citation>
    <scope>NUCLEOTIDE SEQUENCE [LARGE SCALE GENOMIC DNA]</scope>
    <source>
        <strain evidence="3">ATCC BAA-682 / DSM 15412 / SJ</strain>
    </source>
</reference>
<dbReference type="InterPro" id="IPR010266">
    <property type="entry name" value="NnrS"/>
</dbReference>
<dbReference type="PATRIC" id="fig|862908.3.peg.1136"/>
<feature type="transmembrane region" description="Helical" evidence="1">
    <location>
        <begin position="57"/>
        <end position="74"/>
    </location>
</feature>
<feature type="transmembrane region" description="Helical" evidence="1">
    <location>
        <begin position="108"/>
        <end position="129"/>
    </location>
</feature>
<dbReference type="EMBL" id="FQ312005">
    <property type="protein sequence ID" value="CBW26071.1"/>
    <property type="molecule type" value="Genomic_DNA"/>
</dbReference>
<feature type="transmembrane region" description="Helical" evidence="1">
    <location>
        <begin position="296"/>
        <end position="318"/>
    </location>
</feature>
<evidence type="ECO:0000313" key="3">
    <source>
        <dbReference type="Proteomes" id="UP000008963"/>
    </source>
</evidence>
<gene>
    <name evidence="2" type="ordered locus">BMS_1193</name>
</gene>
<organism evidence="2 3">
    <name type="scientific">Halobacteriovorax marinus (strain ATCC BAA-682 / DSM 15412 / SJ)</name>
    <name type="common">Bacteriovorax marinus</name>
    <dbReference type="NCBI Taxonomy" id="862908"/>
    <lineage>
        <taxon>Bacteria</taxon>
        <taxon>Pseudomonadati</taxon>
        <taxon>Bdellovibrionota</taxon>
        <taxon>Bacteriovoracia</taxon>
        <taxon>Bacteriovoracales</taxon>
        <taxon>Halobacteriovoraceae</taxon>
        <taxon>Halobacteriovorax</taxon>
    </lineage>
</organism>
<accession>E1WYX4</accession>
<dbReference type="STRING" id="862908.BMS_1193"/>
<evidence type="ECO:0000256" key="1">
    <source>
        <dbReference type="SAM" id="Phobius"/>
    </source>
</evidence>
<dbReference type="AlphaFoldDB" id="E1WYX4"/>
<feature type="transmembrane region" description="Helical" evidence="1">
    <location>
        <begin position="80"/>
        <end position="101"/>
    </location>
</feature>
<dbReference type="Proteomes" id="UP000008963">
    <property type="component" value="Chromosome"/>
</dbReference>
<sequence length="353" mass="40057">MYFVGILVNGYYINEAYLSSSFWHAHEMIFGFTSALLSGFLLTAAPKWRQVKPVSSGWTLLLVTSWIFARVIMVSQPSELSIYFFCALPLIFLIIKLFLILGRTQNAFIALPLLLALLISELLSIYGAINEHELLLESAYHLMAFIIAALLIIFSGRLIPFFVNSKFQTQLIHQNKKLDLTIVAVSFAMLVLTILGVKFATTTLSFICFLLLCIRFKLYFSKKILRVPMLWILFLGHLWLIFYFLLNSLALYMENLAEARAVFHALYAGALGIFAIGMMSRVSLGHSGLEMKATKLITFSFTSILVGAFVRVLHPIFMGGLDGTLLHISMGFWTLSFILYLIYFFPKFITLRD</sequence>
<feature type="transmembrane region" description="Helical" evidence="1">
    <location>
        <begin position="141"/>
        <end position="159"/>
    </location>
</feature>
<feature type="transmembrane region" description="Helical" evidence="1">
    <location>
        <begin position="232"/>
        <end position="253"/>
    </location>
</feature>